<comment type="caution">
    <text evidence="14">The sequence shown here is derived from an EMBL/GenBank/DDBJ whole genome shotgun (WGS) entry which is preliminary data.</text>
</comment>
<dbReference type="GO" id="GO:0016567">
    <property type="term" value="P:protein ubiquitination"/>
    <property type="evidence" value="ECO:0007669"/>
    <property type="project" value="InterPro"/>
</dbReference>
<proteinExistence type="predicted"/>
<keyword evidence="5 12" id="KW-0812">Transmembrane</keyword>
<evidence type="ECO:0000256" key="12">
    <source>
        <dbReference type="SAM" id="Phobius"/>
    </source>
</evidence>
<feature type="transmembrane region" description="Helical" evidence="12">
    <location>
        <begin position="20"/>
        <end position="37"/>
    </location>
</feature>
<keyword evidence="11 12" id="KW-0472">Membrane</keyword>
<feature type="domain" description="E3 Ubiquitin ligase MUL1-like" evidence="13">
    <location>
        <begin position="98"/>
        <end position="246"/>
    </location>
</feature>
<dbReference type="InterPro" id="IPR022170">
    <property type="entry name" value="MUL1-like"/>
</dbReference>
<evidence type="ECO:0000256" key="2">
    <source>
        <dbReference type="ARBA" id="ARBA00004141"/>
    </source>
</evidence>
<dbReference type="GO" id="GO:0016020">
    <property type="term" value="C:membrane"/>
    <property type="evidence" value="ECO:0007669"/>
    <property type="project" value="UniProtKB-SubCell"/>
</dbReference>
<protein>
    <recommendedName>
        <fullName evidence="3">RING-type E3 ubiquitin transferase</fullName>
        <ecNumber evidence="3">2.3.2.27</ecNumber>
    </recommendedName>
</protein>
<keyword evidence="10 12" id="KW-1133">Transmembrane helix</keyword>
<dbReference type="GO" id="GO:0061630">
    <property type="term" value="F:ubiquitin protein ligase activity"/>
    <property type="evidence" value="ECO:0007669"/>
    <property type="project" value="UniProtKB-EC"/>
</dbReference>
<dbReference type="GO" id="GO:0008270">
    <property type="term" value="F:zinc ion binding"/>
    <property type="evidence" value="ECO:0007669"/>
    <property type="project" value="UniProtKB-KW"/>
</dbReference>
<dbReference type="EC" id="2.3.2.27" evidence="3"/>
<evidence type="ECO:0000259" key="13">
    <source>
        <dbReference type="Pfam" id="PF12483"/>
    </source>
</evidence>
<accession>A0A8J7YL58</accession>
<dbReference type="RefSeq" id="WP_220589577.1">
    <property type="nucleotide sequence ID" value="NZ_RKLQ01000003.1"/>
</dbReference>
<evidence type="ECO:0000256" key="7">
    <source>
        <dbReference type="ARBA" id="ARBA00022771"/>
    </source>
</evidence>
<keyword evidence="8" id="KW-0833">Ubl conjugation pathway</keyword>
<evidence type="ECO:0000256" key="8">
    <source>
        <dbReference type="ARBA" id="ARBA00022786"/>
    </source>
</evidence>
<keyword evidence="15" id="KW-1185">Reference proteome</keyword>
<evidence type="ECO:0000256" key="4">
    <source>
        <dbReference type="ARBA" id="ARBA00022679"/>
    </source>
</evidence>
<dbReference type="Pfam" id="PF12483">
    <property type="entry name" value="GIDE"/>
    <property type="match status" value="1"/>
</dbReference>
<feature type="transmembrane region" description="Helical" evidence="12">
    <location>
        <begin position="239"/>
        <end position="257"/>
    </location>
</feature>
<keyword evidence="7" id="KW-0863">Zinc-finger</keyword>
<reference evidence="14" key="1">
    <citation type="submission" date="2021-06" db="EMBL/GenBank/DDBJ databases">
        <title>Halomicroarcula sp. F24A a new haloarchaeum isolated from saline soil.</title>
        <authorList>
            <person name="Duran-Viseras A."/>
            <person name="Sanchez-Porro C."/>
            <person name="Ventosa A."/>
        </authorList>
    </citation>
    <scope>NUCLEOTIDE SEQUENCE</scope>
    <source>
        <strain evidence="14">F24A</strain>
    </source>
</reference>
<keyword evidence="6" id="KW-0479">Metal-binding</keyword>
<evidence type="ECO:0000256" key="1">
    <source>
        <dbReference type="ARBA" id="ARBA00000900"/>
    </source>
</evidence>
<evidence type="ECO:0000313" key="15">
    <source>
        <dbReference type="Proteomes" id="UP000783863"/>
    </source>
</evidence>
<evidence type="ECO:0000256" key="11">
    <source>
        <dbReference type="ARBA" id="ARBA00023136"/>
    </source>
</evidence>
<evidence type="ECO:0000256" key="3">
    <source>
        <dbReference type="ARBA" id="ARBA00012483"/>
    </source>
</evidence>
<name>A0A8J7YL58_9EURY</name>
<keyword evidence="4" id="KW-0808">Transferase</keyword>
<evidence type="ECO:0000256" key="5">
    <source>
        <dbReference type="ARBA" id="ARBA00022692"/>
    </source>
</evidence>
<comment type="catalytic activity">
    <reaction evidence="1">
        <text>S-ubiquitinyl-[E2 ubiquitin-conjugating enzyme]-L-cysteine + [acceptor protein]-L-lysine = [E2 ubiquitin-conjugating enzyme]-L-cysteine + N(6)-ubiquitinyl-[acceptor protein]-L-lysine.</text>
        <dbReference type="EC" id="2.3.2.27"/>
    </reaction>
</comment>
<gene>
    <name evidence="14" type="ORF">EGD98_16900</name>
</gene>
<keyword evidence="9" id="KW-0862">Zinc</keyword>
<dbReference type="Proteomes" id="UP000783863">
    <property type="component" value="Unassembled WGS sequence"/>
</dbReference>
<evidence type="ECO:0000256" key="9">
    <source>
        <dbReference type="ARBA" id="ARBA00022833"/>
    </source>
</evidence>
<dbReference type="AlphaFoldDB" id="A0A8J7YL58"/>
<sequence length="258" mass="28138">MVWWVELGAALQSGNLGSRIVPYVFILGGLLFIWEGVREWKRRRLVDDTPTETVRSAAAGRTELEGAGTPIGEPVERPFADGECLVARYRIDRAGGGSSKTIATGTRWTAFEVDDGTGTMRVEPDDGTTFEFDSAHRREVRVDGGEAEPPAIAEFCRASSEVDTQATDSVTRSYFAHDRRYIEWWIPVGTEVYVLGAAELSEDDSGLVLRRDDTSDEFIVSALGPSDALSRTGHGVESLLFIGLLFIGLGLYALVAAM</sequence>
<comment type="subcellular location">
    <subcellularLocation>
        <location evidence="2">Membrane</location>
        <topology evidence="2">Multi-pass membrane protein</topology>
    </subcellularLocation>
</comment>
<evidence type="ECO:0000313" key="14">
    <source>
        <dbReference type="EMBL" id="MBX0305341.1"/>
    </source>
</evidence>
<organism evidence="14 15">
    <name type="scientific">Haloarcula salinisoli</name>
    <dbReference type="NCBI Taxonomy" id="2487746"/>
    <lineage>
        <taxon>Archaea</taxon>
        <taxon>Methanobacteriati</taxon>
        <taxon>Methanobacteriota</taxon>
        <taxon>Stenosarchaea group</taxon>
        <taxon>Halobacteria</taxon>
        <taxon>Halobacteriales</taxon>
        <taxon>Haloarculaceae</taxon>
        <taxon>Haloarcula</taxon>
    </lineage>
</organism>
<dbReference type="EMBL" id="RKLQ01000003">
    <property type="protein sequence ID" value="MBX0305341.1"/>
    <property type="molecule type" value="Genomic_DNA"/>
</dbReference>
<evidence type="ECO:0000256" key="10">
    <source>
        <dbReference type="ARBA" id="ARBA00022989"/>
    </source>
</evidence>
<evidence type="ECO:0000256" key="6">
    <source>
        <dbReference type="ARBA" id="ARBA00022723"/>
    </source>
</evidence>